<organism evidence="1 2">
    <name type="scientific">Bordetella genomosp. 11</name>
    <dbReference type="NCBI Taxonomy" id="1416808"/>
    <lineage>
        <taxon>Bacteria</taxon>
        <taxon>Pseudomonadati</taxon>
        <taxon>Pseudomonadota</taxon>
        <taxon>Betaproteobacteria</taxon>
        <taxon>Burkholderiales</taxon>
        <taxon>Alcaligenaceae</taxon>
        <taxon>Bordetella</taxon>
    </lineage>
</organism>
<accession>A0A261UDV7</accession>
<protein>
    <submittedName>
        <fullName evidence="1">Uncharacterized protein</fullName>
    </submittedName>
</protein>
<proteinExistence type="predicted"/>
<evidence type="ECO:0000313" key="1">
    <source>
        <dbReference type="EMBL" id="OZI60109.1"/>
    </source>
</evidence>
<evidence type="ECO:0000313" key="2">
    <source>
        <dbReference type="Proteomes" id="UP000215767"/>
    </source>
</evidence>
<reference evidence="2" key="1">
    <citation type="submission" date="2017-05" db="EMBL/GenBank/DDBJ databases">
        <title>Complete and WGS of Bordetella genogroups.</title>
        <authorList>
            <person name="Spilker T."/>
            <person name="Lipuma J."/>
        </authorList>
    </citation>
    <scope>NUCLEOTIDE SEQUENCE [LARGE SCALE GENOMIC DNA]</scope>
    <source>
        <strain evidence="2">AU8856</strain>
    </source>
</reference>
<keyword evidence="2" id="KW-1185">Reference proteome</keyword>
<dbReference type="AlphaFoldDB" id="A0A261UDV7"/>
<dbReference type="RefSeq" id="WP_094841525.1">
    <property type="nucleotide sequence ID" value="NZ_NEVS01000004.1"/>
</dbReference>
<name>A0A261UDV7_9BORD</name>
<dbReference type="Proteomes" id="UP000215767">
    <property type="component" value="Unassembled WGS sequence"/>
</dbReference>
<sequence>MGLAWVAFDYLLFRILTSVAMPANAQKKRGVCMPYSAQQLDKILVDIEAGKYDSAGLSRPRKLSDDAQGKVVSLPISDNTEEVIFRRRPDGIWETHPKDEPPAADDLSHFGAKGGREAAIKLIRDAAAAVQREFPSDAVTTIEHGIALAFGEANHSPEQMTLESLVRRYRAWRSKQ</sequence>
<comment type="caution">
    <text evidence="1">The sequence shown here is derived from an EMBL/GenBank/DDBJ whole genome shotgun (WGS) entry which is preliminary data.</text>
</comment>
<dbReference type="EMBL" id="NEVS01000004">
    <property type="protein sequence ID" value="OZI60109.1"/>
    <property type="molecule type" value="Genomic_DNA"/>
</dbReference>
<gene>
    <name evidence="1" type="ORF">CAL28_11620</name>
</gene>